<gene>
    <name evidence="1" type="ORF">ILYODFUR_024891</name>
</gene>
<evidence type="ECO:0000313" key="2">
    <source>
        <dbReference type="Proteomes" id="UP001482620"/>
    </source>
</evidence>
<organism evidence="1 2">
    <name type="scientific">Ilyodon furcidens</name>
    <name type="common">goldbreast splitfin</name>
    <dbReference type="NCBI Taxonomy" id="33524"/>
    <lineage>
        <taxon>Eukaryota</taxon>
        <taxon>Metazoa</taxon>
        <taxon>Chordata</taxon>
        <taxon>Craniata</taxon>
        <taxon>Vertebrata</taxon>
        <taxon>Euteleostomi</taxon>
        <taxon>Actinopterygii</taxon>
        <taxon>Neopterygii</taxon>
        <taxon>Teleostei</taxon>
        <taxon>Neoteleostei</taxon>
        <taxon>Acanthomorphata</taxon>
        <taxon>Ovalentaria</taxon>
        <taxon>Atherinomorphae</taxon>
        <taxon>Cyprinodontiformes</taxon>
        <taxon>Goodeidae</taxon>
        <taxon>Ilyodon</taxon>
    </lineage>
</organism>
<comment type="caution">
    <text evidence="1">The sequence shown here is derived from an EMBL/GenBank/DDBJ whole genome shotgun (WGS) entry which is preliminary data.</text>
</comment>
<keyword evidence="2" id="KW-1185">Reference proteome</keyword>
<accession>A0ABV0UXT2</accession>
<proteinExistence type="predicted"/>
<protein>
    <submittedName>
        <fullName evidence="1">Uncharacterized protein</fullName>
    </submittedName>
</protein>
<dbReference type="EMBL" id="JAHRIQ010084089">
    <property type="protein sequence ID" value="MEQ2248998.1"/>
    <property type="molecule type" value="Genomic_DNA"/>
</dbReference>
<reference evidence="1 2" key="1">
    <citation type="submission" date="2021-06" db="EMBL/GenBank/DDBJ databases">
        <authorList>
            <person name="Palmer J.M."/>
        </authorList>
    </citation>
    <scope>NUCLEOTIDE SEQUENCE [LARGE SCALE GENOMIC DNA]</scope>
    <source>
        <strain evidence="2">if_2019</strain>
        <tissue evidence="1">Muscle</tissue>
    </source>
</reference>
<dbReference type="Proteomes" id="UP001482620">
    <property type="component" value="Unassembled WGS sequence"/>
</dbReference>
<sequence>MTFFNMSWYAEGIRFPFTFYIFKEPSPTPTKQPHTIIPLPPYFQTQSGKYCPKRVHWIARQKGMIHHSREYISTALECSGGLLYTSLHLMLCTRLGCSCLSKETHKTLYALFMT</sequence>
<evidence type="ECO:0000313" key="1">
    <source>
        <dbReference type="EMBL" id="MEQ2248998.1"/>
    </source>
</evidence>
<name>A0ABV0UXT2_9TELE</name>